<name>A0A1B6D4U8_9HEMI</name>
<keyword evidence="3" id="KW-0732">Signal</keyword>
<organism evidence="4">
    <name type="scientific">Clastoptera arizonana</name>
    <name type="common">Arizona spittle bug</name>
    <dbReference type="NCBI Taxonomy" id="38151"/>
    <lineage>
        <taxon>Eukaryota</taxon>
        <taxon>Metazoa</taxon>
        <taxon>Ecdysozoa</taxon>
        <taxon>Arthropoda</taxon>
        <taxon>Hexapoda</taxon>
        <taxon>Insecta</taxon>
        <taxon>Pterygota</taxon>
        <taxon>Neoptera</taxon>
        <taxon>Paraneoptera</taxon>
        <taxon>Hemiptera</taxon>
        <taxon>Auchenorrhyncha</taxon>
        <taxon>Cercopoidea</taxon>
        <taxon>Clastopteridae</taxon>
        <taxon>Clastoptera</taxon>
    </lineage>
</organism>
<protein>
    <recommendedName>
        <fullName evidence="5">Heparanase</fullName>
    </recommendedName>
</protein>
<dbReference type="PANTHER" id="PTHR46145:SF4">
    <property type="entry name" value="HEPARANASE"/>
    <property type="match status" value="1"/>
</dbReference>
<feature type="compositionally biased region" description="Basic and acidic residues" evidence="2">
    <location>
        <begin position="1604"/>
        <end position="1631"/>
    </location>
</feature>
<dbReference type="GO" id="GO:0031012">
    <property type="term" value="C:extracellular matrix"/>
    <property type="evidence" value="ECO:0007669"/>
    <property type="project" value="TreeGrafter"/>
</dbReference>
<feature type="coiled-coil region" evidence="1">
    <location>
        <begin position="1282"/>
        <end position="1309"/>
    </location>
</feature>
<evidence type="ECO:0000313" key="4">
    <source>
        <dbReference type="EMBL" id="JAS20732.1"/>
    </source>
</evidence>
<proteinExistence type="predicted"/>
<feature type="region of interest" description="Disordered" evidence="2">
    <location>
        <begin position="1256"/>
        <end position="1278"/>
    </location>
</feature>
<dbReference type="PANTHER" id="PTHR46145">
    <property type="entry name" value="HEPARANASE"/>
    <property type="match status" value="1"/>
</dbReference>
<evidence type="ECO:0008006" key="5">
    <source>
        <dbReference type="Google" id="ProtNLM"/>
    </source>
</evidence>
<feature type="signal peptide" evidence="3">
    <location>
        <begin position="1"/>
        <end position="24"/>
    </location>
</feature>
<reference evidence="4" key="1">
    <citation type="submission" date="2015-12" db="EMBL/GenBank/DDBJ databases">
        <title>De novo transcriptome assembly of four potential Pierce s Disease insect vectors from Arizona vineyards.</title>
        <authorList>
            <person name="Tassone E.E."/>
        </authorList>
    </citation>
    <scope>NUCLEOTIDE SEQUENCE</scope>
</reference>
<dbReference type="Gene3D" id="3.20.20.80">
    <property type="entry name" value="Glycosidases"/>
    <property type="match status" value="1"/>
</dbReference>
<gene>
    <name evidence="4" type="ORF">g.9244</name>
</gene>
<feature type="compositionally biased region" description="Basic and acidic residues" evidence="2">
    <location>
        <begin position="1638"/>
        <end position="1658"/>
    </location>
</feature>
<dbReference type="SUPFAM" id="SSF51445">
    <property type="entry name" value="(Trans)glycosidases"/>
    <property type="match status" value="1"/>
</dbReference>
<feature type="region of interest" description="Disordered" evidence="2">
    <location>
        <begin position="1594"/>
        <end position="1658"/>
    </location>
</feature>
<sequence length="1689" mass="193542">MFYCHVQLYLVAAILLLTQLNVKAAKEVTITVNSIKWLHLVHDKFLSLTLNPRHLLYIEKLGHESSSMAKALSPAYFRVGGPESDLLQFAKGAENADRISVTESQWLALNKFVADCNLDLIVCLNPLQRVKGVWDSRSTLELISTSDRNGYNLTWQLGFESQKLRNIDEGISGAELGRDIVRLRKILDSFPRYKGSDIIGPDITSMKNYEEVKFIKDYLMESGDALNAITWHPQFADDKAEDEDVLQSMSMIYNGLDSLLYGKNQIPKASQYLTEKPMWIAESQANCYNGEFSDALIWARRLGTAARLGFYVFMHNIQDFAFNQPTPDFWVSLLYKNLVGRAVLDTRVLSGNRTTLQVFSHCTAVEEIPLEPIIAENFAYERGSITLFGSNSLDEPIKISLASLVKNEKVHLYVLTGGSNGSDRSRVTLLNGQELKLSPSGDLPVLSPKVRHTNRNIVYTVPAKSVFFIVLPEAKVRTCTTYPGTTIDENNSLMKRLRQRKTNSENLEFDNVLIRDRDDEERSKEFDGKEVYVQFIDRRNLEQRGTNGVKPLKGRSSVQLYGTRDLNLEQRYGISRGKSSVLRNKPVKNANSVEFRGVRGRIPLKDDMATTNVKYVTYSDSSWLPKIPTNTSHAATEEIIQTLNNTFKGYIDPVIKSILEPDPSERREKYTVLANAIFGKRNPSSIELKIRDSDAAMEVSKNRRRRHAFEKPFRGTKPLLYNPGLMQRAELLTYPISNVHFQNLRGFNNKKLNKLNLLKEDSSSQEKVNEEENSPFPTGDVYLEMEDLFNRDTQMDGRTETGDFGGKYPEIERQPGQLFVDENINPNFMFNNEDELSEAEWNLRQGVMLDEMEISNKDSFLAQQNSRMPVNNNEVGRLLPQQLFFYKISNDRNLQDELSEFNDDKQIRKKENAVESLQNKSPDSWELNNYSDPQFRVPGRYRRQIAEEMMKLTDKVHDFGNQEINFNEDDQLTRLLKDITDDSEKLLDALENKEINSNEKLLAKEKIASSTEMDRLNKENAGSVVMSKYDDLVNRENIKNNEITFQPKIRFEKFNIINKEDSASDLKTVPDITMNPISSGEIQTTDSANTVATAEFISTDKEIINAEGIPINAIGESKTEMSRLMDDNDSDGPGSDNLNTPSSITTFVPFEEEGTPTVLDPKQALDRGRSLSDADEKGTGESEVISDRKINETIIFPIITESLNIMNTTSPKQPLENNEVKEKFSNNLNETIESIKLVDVEVPNTTAGKVIGNILTSKRNETNRKQIPQDRSNREKRRNEQIELLRARLTAYREHLNELTRRRMKHKREVDVEYYINKNHIFKKDNPYSHERLPIRSELDLQNLSGLGENGVVKISDTQKSTNIDWNTRNQIGKRPLMTSNDLNDKLNLPLNKQDDVYSFRNFQRFGSDTEKQRNNENSYVGNLREKMINGDVRIAREKMINGDVGNAREKIINEYLSRDMYENIDVIKNEQSMRTQKLKPGFENGIEETNSVERSNRVPMRDAARFVGMRGSQFPAVRKEENKMANRIYMRKRSLRDSKVDDVRNTIGYWLSKNQDTEENPLSHIDLFESSKEGFTLKLKDRGQEKMRKIANKYKKAQSDVQHLADSETNKDEKLGKEWKSNMTEEKRMSDNLTSDQKIKIKEENHNNNEDKGQKENQSKLGNINALTFQTALAFLLDKIRSLLSLIK</sequence>
<dbReference type="GO" id="GO:0005615">
    <property type="term" value="C:extracellular space"/>
    <property type="evidence" value="ECO:0007669"/>
    <property type="project" value="TreeGrafter"/>
</dbReference>
<keyword evidence="1" id="KW-0175">Coiled coil</keyword>
<dbReference type="EMBL" id="GEDC01016566">
    <property type="protein sequence ID" value="JAS20732.1"/>
    <property type="molecule type" value="Transcribed_RNA"/>
</dbReference>
<feature type="region of interest" description="Disordered" evidence="2">
    <location>
        <begin position="1123"/>
        <end position="1183"/>
    </location>
</feature>
<evidence type="ECO:0000256" key="2">
    <source>
        <dbReference type="SAM" id="MobiDB-lite"/>
    </source>
</evidence>
<feature type="compositionally biased region" description="Basic and acidic residues" evidence="2">
    <location>
        <begin position="1163"/>
        <end position="1183"/>
    </location>
</feature>
<feature type="compositionally biased region" description="Basic and acidic residues" evidence="2">
    <location>
        <begin position="1258"/>
        <end position="1278"/>
    </location>
</feature>
<accession>A0A1B6D4U8</accession>
<feature type="chain" id="PRO_5008581064" description="Heparanase" evidence="3">
    <location>
        <begin position="25"/>
        <end position="1689"/>
    </location>
</feature>
<evidence type="ECO:0000256" key="1">
    <source>
        <dbReference type="SAM" id="Coils"/>
    </source>
</evidence>
<evidence type="ECO:0000256" key="3">
    <source>
        <dbReference type="SAM" id="SignalP"/>
    </source>
</evidence>
<dbReference type="InterPro" id="IPR017853">
    <property type="entry name" value="GH"/>
</dbReference>